<dbReference type="InterPro" id="IPR024607">
    <property type="entry name" value="Sulfatase_CS"/>
</dbReference>
<reference evidence="6" key="1">
    <citation type="submission" date="2020-10" db="EMBL/GenBank/DDBJ databases">
        <title>Taxonomic study of unclassified bacteria belonging to the class Ktedonobacteria.</title>
        <authorList>
            <person name="Yabe S."/>
            <person name="Wang C.M."/>
            <person name="Zheng Y."/>
            <person name="Sakai Y."/>
            <person name="Cavaletti L."/>
            <person name="Monciardini P."/>
            <person name="Donadio S."/>
        </authorList>
    </citation>
    <scope>NUCLEOTIDE SEQUENCE</scope>
    <source>
        <strain evidence="6">ID150040</strain>
    </source>
</reference>
<evidence type="ECO:0000256" key="1">
    <source>
        <dbReference type="ARBA" id="ARBA00008779"/>
    </source>
</evidence>
<organism evidence="6 7">
    <name type="scientific">Reticulibacter mediterranei</name>
    <dbReference type="NCBI Taxonomy" id="2778369"/>
    <lineage>
        <taxon>Bacteria</taxon>
        <taxon>Bacillati</taxon>
        <taxon>Chloroflexota</taxon>
        <taxon>Ktedonobacteria</taxon>
        <taxon>Ktedonobacterales</taxon>
        <taxon>Reticulibacteraceae</taxon>
        <taxon>Reticulibacter</taxon>
    </lineage>
</organism>
<dbReference type="InterPro" id="IPR000917">
    <property type="entry name" value="Sulfatase_N"/>
</dbReference>
<dbReference type="PANTHER" id="PTHR42693:SF53">
    <property type="entry name" value="ENDO-4-O-SULFATASE"/>
    <property type="match status" value="1"/>
</dbReference>
<dbReference type="EMBL" id="BNJK01000001">
    <property type="protein sequence ID" value="GHO96117.1"/>
    <property type="molecule type" value="Genomic_DNA"/>
</dbReference>
<evidence type="ECO:0000256" key="2">
    <source>
        <dbReference type="ARBA" id="ARBA00022723"/>
    </source>
</evidence>
<dbReference type="GO" id="GO:0004065">
    <property type="term" value="F:arylsulfatase activity"/>
    <property type="evidence" value="ECO:0007669"/>
    <property type="project" value="TreeGrafter"/>
</dbReference>
<dbReference type="AlphaFoldDB" id="A0A8J3ISQ7"/>
<dbReference type="PROSITE" id="PS00149">
    <property type="entry name" value="SULFATASE_2"/>
    <property type="match status" value="1"/>
</dbReference>
<keyword evidence="2" id="KW-0479">Metal-binding</keyword>
<evidence type="ECO:0000256" key="4">
    <source>
        <dbReference type="ARBA" id="ARBA00022837"/>
    </source>
</evidence>
<dbReference type="CDD" id="cd16152">
    <property type="entry name" value="sulfatase_like"/>
    <property type="match status" value="1"/>
</dbReference>
<dbReference type="InterPro" id="IPR050738">
    <property type="entry name" value="Sulfatase"/>
</dbReference>
<dbReference type="Gene3D" id="3.40.720.10">
    <property type="entry name" value="Alkaline Phosphatase, subunit A"/>
    <property type="match status" value="2"/>
</dbReference>
<dbReference type="Proteomes" id="UP000597444">
    <property type="component" value="Unassembled WGS sequence"/>
</dbReference>
<evidence type="ECO:0000313" key="7">
    <source>
        <dbReference type="Proteomes" id="UP000597444"/>
    </source>
</evidence>
<keyword evidence="7" id="KW-1185">Reference proteome</keyword>
<dbReference type="PANTHER" id="PTHR42693">
    <property type="entry name" value="ARYLSULFATASE FAMILY MEMBER"/>
    <property type="match status" value="1"/>
</dbReference>
<dbReference type="SUPFAM" id="SSF53649">
    <property type="entry name" value="Alkaline phosphatase-like"/>
    <property type="match status" value="1"/>
</dbReference>
<dbReference type="InterPro" id="IPR017850">
    <property type="entry name" value="Alkaline_phosphatase_core_sf"/>
</dbReference>
<accession>A0A8J3ISQ7</accession>
<dbReference type="RefSeq" id="WP_220206760.1">
    <property type="nucleotide sequence ID" value="NZ_BNJK01000001.1"/>
</dbReference>
<proteinExistence type="inferred from homology"/>
<feature type="domain" description="Sulfatase N-terminal" evidence="5">
    <location>
        <begin position="9"/>
        <end position="317"/>
    </location>
</feature>
<evidence type="ECO:0000313" key="6">
    <source>
        <dbReference type="EMBL" id="GHO96117.1"/>
    </source>
</evidence>
<evidence type="ECO:0000256" key="3">
    <source>
        <dbReference type="ARBA" id="ARBA00022801"/>
    </source>
</evidence>
<comment type="caution">
    <text evidence="6">The sequence shown here is derived from an EMBL/GenBank/DDBJ whole genome shotgun (WGS) entry which is preliminary data.</text>
</comment>
<gene>
    <name evidence="6" type="ORF">KSF_061650</name>
</gene>
<dbReference type="Pfam" id="PF00884">
    <property type="entry name" value="Sulfatase"/>
    <property type="match status" value="1"/>
</dbReference>
<sequence>MVKTAVEHPNVIVFFTDQQRWDTSKLHGNPLDLTPNFDRMAQSGTHIYYSFTPQPVCGPARSILQTGLHATTTGCFHNKIALPASAHTLGHYFREAGYDTGYIGKWHLADSEPVREEQRGGYEYWLAANGLEHTSRPYDTVVYDNENRAVKLPGYRVDALTDAAIRYIDAHRHKPFYLFLSQLEPHQQNQQDYFPAPDGYQERYTGAWVPPDLAALGGSTYQHIAGYYGQVKRLDEAFGRLLDALKSLQLDEKTIILFTSDHGNHFKTRNSEYKRSCHESSIRTLAALYGPGFTSRGRVTELVSLIDWAPTLLDAAGLSVPTEMQGYSILPLLQGQKEDWQQEVFIQISESQVGRAIRTKRWKYAVVAPEKDGWRDSSSDHYVESSLFDLEADPYELSNLIGKKSHFEIAATLRERLLARIVAAGEAQPTIETTLTPPADAQQALRT</sequence>
<name>A0A8J3ISQ7_9CHLR</name>
<evidence type="ECO:0000259" key="5">
    <source>
        <dbReference type="Pfam" id="PF00884"/>
    </source>
</evidence>
<protein>
    <recommendedName>
        <fullName evidence="5">Sulfatase N-terminal domain-containing protein</fullName>
    </recommendedName>
</protein>
<keyword evidence="3" id="KW-0378">Hydrolase</keyword>
<comment type="similarity">
    <text evidence="1">Belongs to the sulfatase family.</text>
</comment>
<keyword evidence="4" id="KW-0106">Calcium</keyword>
<dbReference type="GO" id="GO:0046872">
    <property type="term" value="F:metal ion binding"/>
    <property type="evidence" value="ECO:0007669"/>
    <property type="project" value="UniProtKB-KW"/>
</dbReference>